<dbReference type="Gene3D" id="2.60.40.1180">
    <property type="entry name" value="Golgi alpha-mannosidase II"/>
    <property type="match status" value="1"/>
</dbReference>
<dbReference type="SUPFAM" id="SSF49785">
    <property type="entry name" value="Galactose-binding domain-like"/>
    <property type="match status" value="1"/>
</dbReference>
<dbReference type="InterPro" id="IPR005084">
    <property type="entry name" value="CBM6"/>
</dbReference>
<feature type="signal peptide" evidence="2">
    <location>
        <begin position="1"/>
        <end position="35"/>
    </location>
</feature>
<dbReference type="CDD" id="cd04080">
    <property type="entry name" value="CBM6_cellulase-like"/>
    <property type="match status" value="1"/>
</dbReference>
<dbReference type="PANTHER" id="PTHR31084:SF0">
    <property type="entry name" value="ALPHA-L-FUCOSIDASE 2"/>
    <property type="match status" value="1"/>
</dbReference>
<dbReference type="SMART" id="SM00606">
    <property type="entry name" value="CBD_IV"/>
    <property type="match status" value="1"/>
</dbReference>
<comment type="caution">
    <text evidence="4">The sequence shown here is derived from an EMBL/GenBank/DDBJ whole genome shotgun (WGS) entry which is preliminary data.</text>
</comment>
<organism evidence="4 5">
    <name type="scientific">Actinospica durhamensis</name>
    <dbReference type="NCBI Taxonomy" id="1508375"/>
    <lineage>
        <taxon>Bacteria</taxon>
        <taxon>Bacillati</taxon>
        <taxon>Actinomycetota</taxon>
        <taxon>Actinomycetes</taxon>
        <taxon>Catenulisporales</taxon>
        <taxon>Actinospicaceae</taxon>
        <taxon>Actinospica</taxon>
    </lineage>
</organism>
<dbReference type="InterPro" id="IPR008979">
    <property type="entry name" value="Galactose-bd-like_sf"/>
</dbReference>
<keyword evidence="5" id="KW-1185">Reference proteome</keyword>
<evidence type="ECO:0000256" key="1">
    <source>
        <dbReference type="ARBA" id="ARBA00022729"/>
    </source>
</evidence>
<dbReference type="Gene3D" id="1.50.10.10">
    <property type="match status" value="1"/>
</dbReference>
<keyword evidence="1 2" id="KW-0732">Signal</keyword>
<evidence type="ECO:0000313" key="5">
    <source>
        <dbReference type="Proteomes" id="UP000675781"/>
    </source>
</evidence>
<dbReference type="PANTHER" id="PTHR31084">
    <property type="entry name" value="ALPHA-L-FUCOSIDASE 2"/>
    <property type="match status" value="1"/>
</dbReference>
<dbReference type="Gene3D" id="2.60.120.260">
    <property type="entry name" value="Galactose-binding domain-like"/>
    <property type="match status" value="1"/>
</dbReference>
<protein>
    <submittedName>
        <fullName evidence="4">Carbohydrate-binding protein</fullName>
    </submittedName>
</protein>
<accession>A0A941IRP9</accession>
<dbReference type="Pfam" id="PF03422">
    <property type="entry name" value="CBM_6"/>
    <property type="match status" value="1"/>
</dbReference>
<dbReference type="InterPro" id="IPR054363">
    <property type="entry name" value="GH95_cat"/>
</dbReference>
<dbReference type="GO" id="GO:0030246">
    <property type="term" value="F:carbohydrate binding"/>
    <property type="evidence" value="ECO:0007669"/>
    <property type="project" value="InterPro"/>
</dbReference>
<sequence>MPTRYTPRHPVLGAGLGVALIAALAFAGGTGSANAASLTTAWQNGAFSTNVGGVVSRSDVVLGEPNSAPSQSMPLGNGSLGVAAWAANGFTAQLNRSDTMPSRLSPGQVNIPGLAAMTSASNFTGHLDLYNGVLDESGGGMTLQAWVPAGKDELVVEVTGAAANAAETATLSLWSGRSPTASASGAYAALAQTWVDNSQTGNSGQTFGAMAAITAGGSNVTGSTVSSTQVKVSFNASSTGTYSVVVAAPQWTGGTATSTASSLVGSDASTAASTLLATQSSWWNNYWANVGLIEANSSDGSAQYMENLRTLYLYDEAASMKSGAYPGSQAGVADMFAYDEDQQDWYPAGYWLWNLRGQIAANLSSGDYALNVPIFTMYLNDLPAIESWTSAQMGGKAGACIPETMRFNGNGYYNGGSNSSNASCATASSPSYNAENVTSGAELAMWIWQQYQDTGSKSFLQTYYPILEQTATFLLAYQSVGSDGFLHATANAHESQWAVTDPTTDLVADQALFPAVIQAATILNTDSSLVSQLRTAENEIEPLPRVSTSNLSSLLNAQPTSASAAASLDAAGNDAIGDSYQPSATIRNSENIGLEPVWPWGVIGDDTTVNGDNLTALADRTYSSRPDTDSNDWTFDAVDAARLDNGSAVASDLVAETEKYQYYVSGLAAFNPSSTDEPYIEQSSTVATTLDEALATDYDGTIRFAPAWPSGWDGSGTVYIQGGSKLDVQMESGTLATAAIQAGTTGTLSVRNPWSGAQAEVVNGSTGAVVVAATTAATLSVPVTAGSTYLVEQPGSLTTSLTFAQVTGSQATQDKVLGGIAQIGLPGNAAEGPYGGSAAAVPGTVQAENYDTGGQGVAYSVGSVNGTGNAYRGDGVDLETTSDTGGGYDLGWTSGGQWFKYTVNVATAGTYTVALRVAAPSAVTDALHIANSSGTNLSGNLNIASTGGWQTWTTVNATVTLPAGTQTLTVDQDNGGWNVNSLGFTLSSTGVPLASAFNNVAITADTATASGNFDGGGASFSETALTNAGAGPGAQITSNGVTYTFPNVAAGSNDNAVAEGQLISLSGSAADLGFLVSGSYGPATGTGTINYTDGSTQSYTLTVPDWFSTSAPSAGAVAVNSTYQNRQGNTTYSHTADIFSVNVALASGKTVASVTLPAGSPLATGTPAIHVFALALG</sequence>
<dbReference type="InterPro" id="IPR008928">
    <property type="entry name" value="6-hairpin_glycosidase_sf"/>
</dbReference>
<proteinExistence type="predicted"/>
<dbReference type="SUPFAM" id="SSF48208">
    <property type="entry name" value="Six-hairpin glycosidases"/>
    <property type="match status" value="1"/>
</dbReference>
<dbReference type="GO" id="GO:0005975">
    <property type="term" value="P:carbohydrate metabolic process"/>
    <property type="evidence" value="ECO:0007669"/>
    <property type="project" value="InterPro"/>
</dbReference>
<gene>
    <name evidence="4" type="ORF">KDL01_30245</name>
</gene>
<feature type="domain" description="CBM6" evidence="3">
    <location>
        <begin position="843"/>
        <end position="985"/>
    </location>
</feature>
<dbReference type="GO" id="GO:0004560">
    <property type="term" value="F:alpha-L-fucosidase activity"/>
    <property type="evidence" value="ECO:0007669"/>
    <property type="project" value="TreeGrafter"/>
</dbReference>
<dbReference type="AlphaFoldDB" id="A0A941IRP9"/>
<dbReference type="EMBL" id="JAGSOG010000216">
    <property type="protein sequence ID" value="MBR7837599.1"/>
    <property type="molecule type" value="Genomic_DNA"/>
</dbReference>
<dbReference type="InterPro" id="IPR006584">
    <property type="entry name" value="Cellulose-bd_IV"/>
</dbReference>
<dbReference type="Pfam" id="PF22124">
    <property type="entry name" value="Glyco_hydro_95_cat"/>
    <property type="match status" value="1"/>
</dbReference>
<dbReference type="RefSeq" id="WP_212532068.1">
    <property type="nucleotide sequence ID" value="NZ_JAGSOG010000216.1"/>
</dbReference>
<name>A0A941IRP9_9ACTN</name>
<evidence type="ECO:0000313" key="4">
    <source>
        <dbReference type="EMBL" id="MBR7837599.1"/>
    </source>
</evidence>
<reference evidence="4" key="1">
    <citation type="submission" date="2021-04" db="EMBL/GenBank/DDBJ databases">
        <title>Genome based classification of Actinospica acidithermotolerans sp. nov., an actinobacterium isolated from an Indonesian hot spring.</title>
        <authorList>
            <person name="Kusuma A.B."/>
            <person name="Putra K.E."/>
            <person name="Nafisah S."/>
            <person name="Loh J."/>
            <person name="Nouioui I."/>
            <person name="Goodfellow M."/>
        </authorList>
    </citation>
    <scope>NUCLEOTIDE SEQUENCE</scope>
    <source>
        <strain evidence="4">CSCA 57</strain>
    </source>
</reference>
<dbReference type="InterPro" id="IPR013780">
    <property type="entry name" value="Glyco_hydro_b"/>
</dbReference>
<evidence type="ECO:0000256" key="2">
    <source>
        <dbReference type="SAM" id="SignalP"/>
    </source>
</evidence>
<dbReference type="PROSITE" id="PS51175">
    <property type="entry name" value="CBM6"/>
    <property type="match status" value="1"/>
</dbReference>
<evidence type="ECO:0000259" key="3">
    <source>
        <dbReference type="PROSITE" id="PS51175"/>
    </source>
</evidence>
<dbReference type="Proteomes" id="UP000675781">
    <property type="component" value="Unassembled WGS sequence"/>
</dbReference>
<dbReference type="InterPro" id="IPR012341">
    <property type="entry name" value="6hp_glycosidase-like_sf"/>
</dbReference>
<feature type="chain" id="PRO_5036677295" evidence="2">
    <location>
        <begin position="36"/>
        <end position="1177"/>
    </location>
</feature>